<keyword evidence="2" id="KW-1185">Reference proteome</keyword>
<accession>A0ABD3EQH0</accession>
<organism evidence="1 2">
    <name type="scientific">Phytophthora oleae</name>
    <dbReference type="NCBI Taxonomy" id="2107226"/>
    <lineage>
        <taxon>Eukaryota</taxon>
        <taxon>Sar</taxon>
        <taxon>Stramenopiles</taxon>
        <taxon>Oomycota</taxon>
        <taxon>Peronosporomycetes</taxon>
        <taxon>Peronosporales</taxon>
        <taxon>Peronosporaceae</taxon>
        <taxon>Phytophthora</taxon>
    </lineage>
</organism>
<evidence type="ECO:0000313" key="2">
    <source>
        <dbReference type="Proteomes" id="UP001632037"/>
    </source>
</evidence>
<name>A0ABD3EQH0_9STRA</name>
<dbReference type="EMBL" id="JBIMZQ010000076">
    <property type="protein sequence ID" value="KAL3656685.1"/>
    <property type="molecule type" value="Genomic_DNA"/>
</dbReference>
<comment type="caution">
    <text evidence="1">The sequence shown here is derived from an EMBL/GenBank/DDBJ whole genome shotgun (WGS) entry which is preliminary data.</text>
</comment>
<sequence>MQIQSVEHYLRKMHPVSWTKFGNCVVEPEEVSAIATDWDEARSYGAPCARFASRTTSAVEGQNNVLLLGGVRDWEVLDALVLFCNLTVEIMTEKRKKAKTWLAAKPTVTPRGKAMFDKQVWSAATCTVRESADSVFLVDDLVRSVEELDQSAHDSNAPVDIEQKDQRLRTFTVNLDNGTCMRCADRQQLLLPCRHIVAAVYSQSGTRTSTAGAFRFYHRAYTVAAYAQAFQHVSINFPFLPALLPDCNIQPPPLYNQAGGGCVRARRDVAARKKEFPVVVNQKDLRRRARPRIRQSKKVTETSSLPKCANNFTVRFAQK</sequence>
<reference evidence="1 2" key="1">
    <citation type="submission" date="2024-09" db="EMBL/GenBank/DDBJ databases">
        <title>Genome sequencing and assembly of Phytophthora oleae, isolate VK10A, causative agent of rot of olive drupes.</title>
        <authorList>
            <person name="Conti Taguali S."/>
            <person name="Riolo M."/>
            <person name="La Spada F."/>
            <person name="Cacciola S.O."/>
            <person name="Dionisio G."/>
        </authorList>
    </citation>
    <scope>NUCLEOTIDE SEQUENCE [LARGE SCALE GENOMIC DNA]</scope>
    <source>
        <strain evidence="1 2">VK10A</strain>
    </source>
</reference>
<dbReference type="Proteomes" id="UP001632037">
    <property type="component" value="Unassembled WGS sequence"/>
</dbReference>
<evidence type="ECO:0000313" key="1">
    <source>
        <dbReference type="EMBL" id="KAL3656685.1"/>
    </source>
</evidence>
<proteinExistence type="predicted"/>
<dbReference type="AlphaFoldDB" id="A0ABD3EQH0"/>
<gene>
    <name evidence="1" type="ORF">V7S43_018465</name>
</gene>
<evidence type="ECO:0008006" key="3">
    <source>
        <dbReference type="Google" id="ProtNLM"/>
    </source>
</evidence>
<protein>
    <recommendedName>
        <fullName evidence="3">SWIM-type domain-containing protein</fullName>
    </recommendedName>
</protein>